<name>A0A0F6YNP0_9BACT</name>
<dbReference type="InterPro" id="IPR052927">
    <property type="entry name" value="DCC_oxidoreductase"/>
</dbReference>
<dbReference type="PANTHER" id="PTHR33639:SF2">
    <property type="entry name" value="DUF393 DOMAIN-CONTAINING PROTEIN"/>
    <property type="match status" value="1"/>
</dbReference>
<dbReference type="AlphaFoldDB" id="A0A0F6YNP0"/>
<dbReference type="GO" id="GO:0015035">
    <property type="term" value="F:protein-disulfide reductase activity"/>
    <property type="evidence" value="ECO:0007669"/>
    <property type="project" value="InterPro"/>
</dbReference>
<dbReference type="KEGG" id="samy:DB32_008909"/>
<organism evidence="1 2">
    <name type="scientific">Sandaracinus amylolyticus</name>
    <dbReference type="NCBI Taxonomy" id="927083"/>
    <lineage>
        <taxon>Bacteria</taxon>
        <taxon>Pseudomonadati</taxon>
        <taxon>Myxococcota</taxon>
        <taxon>Polyangia</taxon>
        <taxon>Polyangiales</taxon>
        <taxon>Sandaracinaceae</taxon>
        <taxon>Sandaracinus</taxon>
    </lineage>
</organism>
<dbReference type="Pfam" id="PF04134">
    <property type="entry name" value="DCC1-like"/>
    <property type="match status" value="1"/>
</dbReference>
<evidence type="ECO:0000313" key="1">
    <source>
        <dbReference type="EMBL" id="AKF11760.1"/>
    </source>
</evidence>
<dbReference type="InterPro" id="IPR007263">
    <property type="entry name" value="DCC1-like"/>
</dbReference>
<evidence type="ECO:0008006" key="3">
    <source>
        <dbReference type="Google" id="ProtNLM"/>
    </source>
</evidence>
<dbReference type="PANTHER" id="PTHR33639">
    <property type="entry name" value="THIOL-DISULFIDE OXIDOREDUCTASE DCC"/>
    <property type="match status" value="1"/>
</dbReference>
<dbReference type="RefSeq" id="WP_053238594.1">
    <property type="nucleotide sequence ID" value="NZ_CP011125.1"/>
</dbReference>
<evidence type="ECO:0000313" key="2">
    <source>
        <dbReference type="Proteomes" id="UP000034883"/>
    </source>
</evidence>
<protein>
    <recommendedName>
        <fullName evidence="3">Thiol-disulfide oxidoreductase DCC</fullName>
    </recommendedName>
</protein>
<gene>
    <name evidence="1" type="ORF">DB32_008909</name>
</gene>
<sequence length="136" mass="15654">MTSDHPIVLFDGVCNLCHGAVQFIVDRDPRGTFQFASLQSERAAAMLREHGRTPPEGDPESVVLLEDGRLYEHSTAALRIARRLGGLWPVLYAFVIVPRFVRDAVYRFIARHRYRWFGRTEQCRVPTPELRARFLS</sequence>
<keyword evidence="2" id="KW-1185">Reference proteome</keyword>
<proteinExistence type="predicted"/>
<dbReference type="EMBL" id="CP011125">
    <property type="protein sequence ID" value="AKF11760.1"/>
    <property type="molecule type" value="Genomic_DNA"/>
</dbReference>
<accession>A0A0F6YNP0</accession>
<dbReference type="Proteomes" id="UP000034883">
    <property type="component" value="Chromosome"/>
</dbReference>
<dbReference type="STRING" id="927083.DB32_008909"/>
<reference evidence="1 2" key="1">
    <citation type="submission" date="2015-03" db="EMBL/GenBank/DDBJ databases">
        <title>Genome assembly of Sandaracinus amylolyticus DSM 53668.</title>
        <authorList>
            <person name="Sharma G."/>
            <person name="Subramanian S."/>
        </authorList>
    </citation>
    <scope>NUCLEOTIDE SEQUENCE [LARGE SCALE GENOMIC DNA]</scope>
    <source>
        <strain evidence="1 2">DSM 53668</strain>
    </source>
</reference>